<dbReference type="EMBL" id="CM017634">
    <property type="protein sequence ID" value="TYH38541.1"/>
    <property type="molecule type" value="Genomic_DNA"/>
</dbReference>
<evidence type="ECO:0000313" key="8">
    <source>
        <dbReference type="Proteomes" id="UP000322667"/>
    </source>
</evidence>
<feature type="non-terminal residue" evidence="7">
    <location>
        <position position="1"/>
    </location>
</feature>
<organism evidence="7 8">
    <name type="scientific">Gossypium tomentosum</name>
    <name type="common">Hawaiian cotton</name>
    <name type="synonym">Gossypium sandvicense</name>
    <dbReference type="NCBI Taxonomy" id="34277"/>
    <lineage>
        <taxon>Eukaryota</taxon>
        <taxon>Viridiplantae</taxon>
        <taxon>Streptophyta</taxon>
        <taxon>Embryophyta</taxon>
        <taxon>Tracheophyta</taxon>
        <taxon>Spermatophyta</taxon>
        <taxon>Magnoliopsida</taxon>
        <taxon>eudicotyledons</taxon>
        <taxon>Gunneridae</taxon>
        <taxon>Pentapetalae</taxon>
        <taxon>rosids</taxon>
        <taxon>malvids</taxon>
        <taxon>Malvales</taxon>
        <taxon>Malvaceae</taxon>
        <taxon>Malvoideae</taxon>
        <taxon>Gossypium</taxon>
    </lineage>
</organism>
<evidence type="ECO:0000313" key="7">
    <source>
        <dbReference type="EMBL" id="TYH38541.1"/>
    </source>
</evidence>
<keyword evidence="3 6" id="KW-0812">Transmembrane</keyword>
<evidence type="ECO:0000256" key="3">
    <source>
        <dbReference type="ARBA" id="ARBA00022692"/>
    </source>
</evidence>
<dbReference type="Proteomes" id="UP000322667">
    <property type="component" value="Chromosome D12"/>
</dbReference>
<keyword evidence="8" id="KW-1185">Reference proteome</keyword>
<keyword evidence="4 6" id="KW-1133">Transmembrane helix</keyword>
<keyword evidence="5 6" id="KW-0472">Membrane</keyword>
<dbReference type="AlphaFoldDB" id="A0A5D2I7E4"/>
<dbReference type="InterPro" id="IPR018499">
    <property type="entry name" value="Tetraspanin/Peripherin"/>
</dbReference>
<comment type="similarity">
    <text evidence="2">Belongs to the tetraspanin (TM4SF) family.</text>
</comment>
<evidence type="ECO:0000256" key="2">
    <source>
        <dbReference type="ARBA" id="ARBA00006840"/>
    </source>
</evidence>
<feature type="transmembrane region" description="Helical" evidence="6">
    <location>
        <begin position="22"/>
        <end position="48"/>
    </location>
</feature>
<evidence type="ECO:0000256" key="5">
    <source>
        <dbReference type="ARBA" id="ARBA00023136"/>
    </source>
</evidence>
<proteinExistence type="inferred from homology"/>
<evidence type="ECO:0000256" key="4">
    <source>
        <dbReference type="ARBA" id="ARBA00022989"/>
    </source>
</evidence>
<sequence length="207" mass="23710">IPDRHRGRDHDGLSGWLRNLRWLLWIYLAVILILILLGLGFSGFSYAVSRKGTAESLPGKGHKEYKLEKYSIVIQKAINETQNWNDIKSCIVDSKICRSYENKYHNDIIQMFFKERLNPIQSGCCKLPDECAFTYRGLTNWTKESGVFDNPDCKTWENDPKVLCFNCKSCKAGVADNLKQSLKKKATVNIVFLLLLTIVFCVCICAF</sequence>
<reference evidence="7 8" key="1">
    <citation type="submission" date="2019-07" db="EMBL/GenBank/DDBJ databases">
        <title>WGS assembly of Gossypium tomentosum.</title>
        <authorList>
            <person name="Chen Z.J."/>
            <person name="Sreedasyam A."/>
            <person name="Ando A."/>
            <person name="Song Q."/>
            <person name="De L."/>
            <person name="Hulse-Kemp A."/>
            <person name="Ding M."/>
            <person name="Ye W."/>
            <person name="Kirkbride R."/>
            <person name="Jenkins J."/>
            <person name="Plott C."/>
            <person name="Lovell J."/>
            <person name="Lin Y.-M."/>
            <person name="Vaughn R."/>
            <person name="Liu B."/>
            <person name="Li W."/>
            <person name="Simpson S."/>
            <person name="Scheffler B."/>
            <person name="Saski C."/>
            <person name="Grover C."/>
            <person name="Hu G."/>
            <person name="Conover J."/>
            <person name="Carlson J."/>
            <person name="Shu S."/>
            <person name="Boston L."/>
            <person name="Williams M."/>
            <person name="Peterson D."/>
            <person name="Mcgee K."/>
            <person name="Jones D."/>
            <person name="Wendel J."/>
            <person name="Stelly D."/>
            <person name="Grimwood J."/>
            <person name="Schmutz J."/>
        </authorList>
    </citation>
    <scope>NUCLEOTIDE SEQUENCE [LARGE SCALE GENOMIC DNA]</scope>
    <source>
        <strain evidence="7">7179.01</strain>
    </source>
</reference>
<dbReference type="GO" id="GO:0009734">
    <property type="term" value="P:auxin-activated signaling pathway"/>
    <property type="evidence" value="ECO:0007669"/>
    <property type="project" value="InterPro"/>
</dbReference>
<dbReference type="PANTHER" id="PTHR32191">
    <property type="entry name" value="TETRASPANIN-8-RELATED"/>
    <property type="match status" value="1"/>
</dbReference>
<evidence type="ECO:0000256" key="1">
    <source>
        <dbReference type="ARBA" id="ARBA00004141"/>
    </source>
</evidence>
<feature type="transmembrane region" description="Helical" evidence="6">
    <location>
        <begin position="186"/>
        <end position="206"/>
    </location>
</feature>
<dbReference type="GO" id="GO:0016020">
    <property type="term" value="C:membrane"/>
    <property type="evidence" value="ECO:0007669"/>
    <property type="project" value="UniProtKB-SubCell"/>
</dbReference>
<evidence type="ECO:0000256" key="6">
    <source>
        <dbReference type="SAM" id="Phobius"/>
    </source>
</evidence>
<protein>
    <submittedName>
        <fullName evidence="7">Uncharacterized protein</fullName>
    </submittedName>
</protein>
<dbReference type="Pfam" id="PF00335">
    <property type="entry name" value="Tetraspanin"/>
    <property type="match status" value="1"/>
</dbReference>
<name>A0A5D2I7E4_GOSTO</name>
<gene>
    <name evidence="7" type="ORF">ES332_D12G117100v1</name>
</gene>
<accession>A0A5D2I7E4</accession>
<dbReference type="InterPro" id="IPR044991">
    <property type="entry name" value="TET_plant"/>
</dbReference>
<comment type="subcellular location">
    <subcellularLocation>
        <location evidence="1">Membrane</location>
        <topology evidence="1">Multi-pass membrane protein</topology>
    </subcellularLocation>
</comment>